<dbReference type="RefSeq" id="WP_037272965.1">
    <property type="nucleotide sequence ID" value="NZ_KN293979.1"/>
</dbReference>
<protein>
    <recommendedName>
        <fullName evidence="1">glutathione transferase</fullName>
        <ecNumber evidence="1">2.5.1.18</ecNumber>
    </recommendedName>
</protein>
<feature type="domain" description="GST N-terminal" evidence="4">
    <location>
        <begin position="3"/>
        <end position="81"/>
    </location>
</feature>
<dbReference type="PANTHER" id="PTHR43968:SF6">
    <property type="entry name" value="GLUTATHIONE S-TRANSFERASE OMEGA"/>
    <property type="match status" value="1"/>
</dbReference>
<dbReference type="HOGENOM" id="CLU_011226_9_3_5"/>
<evidence type="ECO:0000256" key="1">
    <source>
        <dbReference type="ARBA" id="ARBA00012452"/>
    </source>
</evidence>
<dbReference type="PANTHER" id="PTHR43968">
    <property type="match status" value="1"/>
</dbReference>
<dbReference type="SUPFAM" id="SSF47616">
    <property type="entry name" value="GST C-terminal domain-like"/>
    <property type="match status" value="1"/>
</dbReference>
<evidence type="ECO:0000256" key="3">
    <source>
        <dbReference type="ARBA" id="ARBA00047960"/>
    </source>
</evidence>
<dbReference type="PATRIC" id="fig|1288298.3.peg.1818"/>
<dbReference type="EC" id="2.5.1.18" evidence="1"/>
<dbReference type="InterPro" id="IPR036249">
    <property type="entry name" value="Thioredoxin-like_sf"/>
</dbReference>
<keyword evidence="2 6" id="KW-0808">Transferase</keyword>
<dbReference type="InterPro" id="IPR004045">
    <property type="entry name" value="Glutathione_S-Trfase_N"/>
</dbReference>
<dbReference type="AlphaFoldDB" id="A0A0A0HLN9"/>
<dbReference type="SFLD" id="SFLDS00019">
    <property type="entry name" value="Glutathione_Transferase_(cytos"/>
    <property type="match status" value="1"/>
</dbReference>
<dbReference type="InterPro" id="IPR045073">
    <property type="entry name" value="Omega/Tau-like"/>
</dbReference>
<proteinExistence type="predicted"/>
<dbReference type="PROSITE" id="PS50405">
    <property type="entry name" value="GST_CTER"/>
    <property type="match status" value="1"/>
</dbReference>
<dbReference type="InterPro" id="IPR010987">
    <property type="entry name" value="Glutathione-S-Trfase_C-like"/>
</dbReference>
<dbReference type="Proteomes" id="UP000030021">
    <property type="component" value="Unassembled WGS sequence"/>
</dbReference>
<gene>
    <name evidence="6" type="ORF">rosmuc_01804</name>
</gene>
<dbReference type="CDD" id="cd00570">
    <property type="entry name" value="GST_N_family"/>
    <property type="match status" value="1"/>
</dbReference>
<name>A0A0A0HLN9_9RHOB</name>
<dbReference type="SFLD" id="SFLDG01152">
    <property type="entry name" value="Main.3:_Omega-_and_Tau-like"/>
    <property type="match status" value="1"/>
</dbReference>
<dbReference type="InterPro" id="IPR036282">
    <property type="entry name" value="Glutathione-S-Trfase_C_sf"/>
</dbReference>
<dbReference type="Pfam" id="PF13410">
    <property type="entry name" value="GST_C_2"/>
    <property type="match status" value="1"/>
</dbReference>
<dbReference type="EMBL" id="AONH01000010">
    <property type="protein sequence ID" value="KGM88110.1"/>
    <property type="molecule type" value="Genomic_DNA"/>
</dbReference>
<accession>A0A0A0HLN9</accession>
<sequence>MKKPITLSSHALCPYVQRIAIALVEKGVAHERRVVDLGNKPQWFLEISPLGRTPVLTVGDASLFESTAILEYLEETQPNPLHPTDPVARARHRAWMVFGAEVLDTIAGFYSARDAVTFEAKTAALRRHFTLLEDHLSEGPWFYGADFSLVDVVFAPVFRYFDVFNEIDRFEFFDGLTKVQAWSLLLAARPSVRDAVSKDYNALLRAFLLRRDSVLAARMKASGAA</sequence>
<comment type="catalytic activity">
    <reaction evidence="3">
        <text>RX + glutathione = an S-substituted glutathione + a halide anion + H(+)</text>
        <dbReference type="Rhea" id="RHEA:16437"/>
        <dbReference type="ChEBI" id="CHEBI:15378"/>
        <dbReference type="ChEBI" id="CHEBI:16042"/>
        <dbReference type="ChEBI" id="CHEBI:17792"/>
        <dbReference type="ChEBI" id="CHEBI:57925"/>
        <dbReference type="ChEBI" id="CHEBI:90779"/>
        <dbReference type="EC" id="2.5.1.18"/>
    </reaction>
</comment>
<dbReference type="GO" id="GO:0005737">
    <property type="term" value="C:cytoplasm"/>
    <property type="evidence" value="ECO:0007669"/>
    <property type="project" value="TreeGrafter"/>
</dbReference>
<dbReference type="Gene3D" id="1.20.1050.10">
    <property type="match status" value="1"/>
</dbReference>
<evidence type="ECO:0000313" key="7">
    <source>
        <dbReference type="Proteomes" id="UP000030021"/>
    </source>
</evidence>
<dbReference type="GO" id="GO:0004364">
    <property type="term" value="F:glutathione transferase activity"/>
    <property type="evidence" value="ECO:0007669"/>
    <property type="project" value="UniProtKB-EC"/>
</dbReference>
<feature type="domain" description="GST C-terminal" evidence="5">
    <location>
        <begin position="85"/>
        <end position="215"/>
    </location>
</feature>
<evidence type="ECO:0000256" key="2">
    <source>
        <dbReference type="ARBA" id="ARBA00022679"/>
    </source>
</evidence>
<dbReference type="InterPro" id="IPR040079">
    <property type="entry name" value="Glutathione_S-Trfase"/>
</dbReference>
<dbReference type="SUPFAM" id="SSF52833">
    <property type="entry name" value="Thioredoxin-like"/>
    <property type="match status" value="1"/>
</dbReference>
<comment type="caution">
    <text evidence="6">The sequence shown here is derived from an EMBL/GenBank/DDBJ whole genome shotgun (WGS) entry which is preliminary data.</text>
</comment>
<dbReference type="SFLD" id="SFLDG00358">
    <property type="entry name" value="Main_(cytGST)"/>
    <property type="match status" value="1"/>
</dbReference>
<dbReference type="InterPro" id="IPR050983">
    <property type="entry name" value="GST_Omega/HSP26"/>
</dbReference>
<dbReference type="eggNOG" id="COG0625">
    <property type="taxonomic scope" value="Bacteria"/>
</dbReference>
<dbReference type="Gene3D" id="3.40.30.10">
    <property type="entry name" value="Glutaredoxin"/>
    <property type="match status" value="1"/>
</dbReference>
<organism evidence="6 7">
    <name type="scientific">Roseovarius mucosus DSM 17069</name>
    <dbReference type="NCBI Taxonomy" id="1288298"/>
    <lineage>
        <taxon>Bacteria</taxon>
        <taxon>Pseudomonadati</taxon>
        <taxon>Pseudomonadota</taxon>
        <taxon>Alphaproteobacteria</taxon>
        <taxon>Rhodobacterales</taxon>
        <taxon>Roseobacteraceae</taxon>
        <taxon>Roseovarius</taxon>
    </lineage>
</organism>
<evidence type="ECO:0000259" key="4">
    <source>
        <dbReference type="PROSITE" id="PS50404"/>
    </source>
</evidence>
<dbReference type="STRING" id="215743.ROSMUCSMR3_00472"/>
<reference evidence="6 7" key="1">
    <citation type="submission" date="2013-01" db="EMBL/GenBank/DDBJ databases">
        <authorList>
            <person name="Fiebig A."/>
            <person name="Goeker M."/>
            <person name="Klenk H.-P.P."/>
        </authorList>
    </citation>
    <scope>NUCLEOTIDE SEQUENCE [LARGE SCALE GENOMIC DNA]</scope>
    <source>
        <strain evidence="6 7">DSM 17069</strain>
    </source>
</reference>
<dbReference type="Pfam" id="PF13417">
    <property type="entry name" value="GST_N_3"/>
    <property type="match status" value="1"/>
</dbReference>
<evidence type="ECO:0000313" key="6">
    <source>
        <dbReference type="EMBL" id="KGM88110.1"/>
    </source>
</evidence>
<dbReference type="PROSITE" id="PS50404">
    <property type="entry name" value="GST_NTER"/>
    <property type="match status" value="1"/>
</dbReference>
<evidence type="ECO:0000259" key="5">
    <source>
        <dbReference type="PROSITE" id="PS50405"/>
    </source>
</evidence>